<name>T0R2X8_SAPDV</name>
<evidence type="ECO:0000313" key="1">
    <source>
        <dbReference type="EMBL" id="EQC40690.1"/>
    </source>
</evidence>
<dbReference type="Proteomes" id="UP000030762">
    <property type="component" value="Unassembled WGS sequence"/>
</dbReference>
<proteinExistence type="predicted"/>
<evidence type="ECO:0000313" key="2">
    <source>
        <dbReference type="Proteomes" id="UP000030762"/>
    </source>
</evidence>
<accession>T0R2X8</accession>
<protein>
    <submittedName>
        <fullName evidence="1">Uncharacterized protein</fullName>
    </submittedName>
</protein>
<dbReference type="GeneID" id="19942493"/>
<dbReference type="AlphaFoldDB" id="T0R2X8"/>
<dbReference type="EMBL" id="JH767135">
    <property type="protein sequence ID" value="EQC40690.1"/>
    <property type="molecule type" value="Genomic_DNA"/>
</dbReference>
<gene>
    <name evidence="1" type="ORF">SDRG_01766</name>
</gene>
<reference evidence="1 2" key="1">
    <citation type="submission" date="2012-04" db="EMBL/GenBank/DDBJ databases">
        <title>The Genome Sequence of Saprolegnia declina VS20.</title>
        <authorList>
            <consortium name="The Broad Institute Genome Sequencing Platform"/>
            <person name="Russ C."/>
            <person name="Nusbaum C."/>
            <person name="Tyler B."/>
            <person name="van West P."/>
            <person name="Dieguez-Uribeondo J."/>
            <person name="de Bruijn I."/>
            <person name="Tripathy S."/>
            <person name="Jiang R."/>
            <person name="Young S.K."/>
            <person name="Zeng Q."/>
            <person name="Gargeya S."/>
            <person name="Fitzgerald M."/>
            <person name="Haas B."/>
            <person name="Abouelleil A."/>
            <person name="Alvarado L."/>
            <person name="Arachchi H.M."/>
            <person name="Berlin A."/>
            <person name="Chapman S.B."/>
            <person name="Goldberg J."/>
            <person name="Griggs A."/>
            <person name="Gujja S."/>
            <person name="Hansen M."/>
            <person name="Howarth C."/>
            <person name="Imamovic A."/>
            <person name="Larimer J."/>
            <person name="McCowen C."/>
            <person name="Montmayeur A."/>
            <person name="Murphy C."/>
            <person name="Neiman D."/>
            <person name="Pearson M."/>
            <person name="Priest M."/>
            <person name="Roberts A."/>
            <person name="Saif S."/>
            <person name="Shea T."/>
            <person name="Sisk P."/>
            <person name="Sykes S."/>
            <person name="Wortman J."/>
            <person name="Nusbaum C."/>
            <person name="Birren B."/>
        </authorList>
    </citation>
    <scope>NUCLEOTIDE SEQUENCE [LARGE SCALE GENOMIC DNA]</scope>
    <source>
        <strain evidence="1 2">VS20</strain>
    </source>
</reference>
<dbReference type="InParanoid" id="T0R2X8"/>
<dbReference type="eggNOG" id="ENOG502SH2V">
    <property type="taxonomic scope" value="Eukaryota"/>
</dbReference>
<organism evidence="1 2">
    <name type="scientific">Saprolegnia diclina (strain VS20)</name>
    <dbReference type="NCBI Taxonomy" id="1156394"/>
    <lineage>
        <taxon>Eukaryota</taxon>
        <taxon>Sar</taxon>
        <taxon>Stramenopiles</taxon>
        <taxon>Oomycota</taxon>
        <taxon>Saprolegniomycetes</taxon>
        <taxon>Saprolegniales</taxon>
        <taxon>Saprolegniaceae</taxon>
        <taxon>Saprolegnia</taxon>
    </lineage>
</organism>
<keyword evidence="2" id="KW-1185">Reference proteome</keyword>
<dbReference type="RefSeq" id="XP_008605534.1">
    <property type="nucleotide sequence ID" value="XM_008607312.1"/>
</dbReference>
<dbReference type="VEuPathDB" id="FungiDB:SDRG_01766"/>
<dbReference type="OrthoDB" id="2158423at2759"/>
<sequence>MTSRTSASLLLLQVDAGTCIGFKALPHPLTALPHSNGSDWSALYPQFTLEQAVAYAPNQWERGHAQVQIVALTLRTPLTLLLCNDHVFRAGSIDGAAKAARLREVYTQFQAQRPLSTSLPLLDAFGAIDTAVVLWDATTPELLLPHALTSTDRLHVSSPLMILEESATWPCSLGRIVGHEDLPRALLLDSATWLPAVRLDPSTTVAPSLLTAIARHFNTCCS</sequence>
<dbReference type="OMA" id="WERGHAQ"/>